<dbReference type="Pfam" id="PF01636">
    <property type="entry name" value="APH"/>
    <property type="match status" value="1"/>
</dbReference>
<dbReference type="Gene3D" id="3.90.1200.10">
    <property type="match status" value="1"/>
</dbReference>
<protein>
    <submittedName>
        <fullName evidence="2">Aminoglycoside phosphotransferase</fullName>
    </submittedName>
</protein>
<dbReference type="EMBL" id="BMHF01000001">
    <property type="protein sequence ID" value="GGA20042.1"/>
    <property type="molecule type" value="Genomic_DNA"/>
</dbReference>
<sequence length="327" mass="37755">MKSATKAELTEEQLQKLIRHIFDEQTVIHHSQELEDGWFNAAYRITLRSSREGKTVILKVGPPQGAHCMRYERNMMNAEVKALLKLREAGVPVPEVYGYDPSRTLALSEYFVMECLTGEPFNKIKEQLPREQAEQVQRELGRINRAINGIAGTQFGYLANPESRSGDWAECFLNMVEGLLLDAADVGCELPAEADEIRRTFERGRASLSEVKEPRLVHWDLWDGNVFVDDGRITGIIDCERALWGDPLMEYYFRSIVDSQAFLEGYGPLPETPGSVKRKRMYDMYLNLIFHIECVFRQFDNEGHIDWARTNLWKDWPSFQLVMEQQP</sequence>
<dbReference type="InterPro" id="IPR011009">
    <property type="entry name" value="Kinase-like_dom_sf"/>
</dbReference>
<dbReference type="SUPFAM" id="SSF56112">
    <property type="entry name" value="Protein kinase-like (PK-like)"/>
    <property type="match status" value="1"/>
</dbReference>
<evidence type="ECO:0000259" key="1">
    <source>
        <dbReference type="Pfam" id="PF01636"/>
    </source>
</evidence>
<dbReference type="PANTHER" id="PTHR21310">
    <property type="entry name" value="AMINOGLYCOSIDE PHOSPHOTRANSFERASE-RELATED-RELATED"/>
    <property type="match status" value="1"/>
</dbReference>
<accession>A0ABQ1FML4</accession>
<dbReference type="RefSeq" id="WP_094093675.1">
    <property type="nucleotide sequence ID" value="NZ_BMHF01000001.1"/>
</dbReference>
<organism evidence="2 3">
    <name type="scientific">Paenibacillus physcomitrellae</name>
    <dbReference type="NCBI Taxonomy" id="1619311"/>
    <lineage>
        <taxon>Bacteria</taxon>
        <taxon>Bacillati</taxon>
        <taxon>Bacillota</taxon>
        <taxon>Bacilli</taxon>
        <taxon>Bacillales</taxon>
        <taxon>Paenibacillaceae</taxon>
        <taxon>Paenibacillus</taxon>
    </lineage>
</organism>
<feature type="domain" description="Aminoglycoside phosphotransferase" evidence="1">
    <location>
        <begin position="32"/>
        <end position="250"/>
    </location>
</feature>
<dbReference type="InterPro" id="IPR051678">
    <property type="entry name" value="AGP_Transferase"/>
</dbReference>
<comment type="caution">
    <text evidence="2">The sequence shown here is derived from an EMBL/GenBank/DDBJ whole genome shotgun (WGS) entry which is preliminary data.</text>
</comment>
<keyword evidence="3" id="KW-1185">Reference proteome</keyword>
<dbReference type="PANTHER" id="PTHR21310:SF15">
    <property type="entry name" value="AMINOGLYCOSIDE PHOSPHOTRANSFERASE DOMAIN-CONTAINING PROTEIN"/>
    <property type="match status" value="1"/>
</dbReference>
<dbReference type="Proteomes" id="UP000609323">
    <property type="component" value="Unassembled WGS sequence"/>
</dbReference>
<proteinExistence type="predicted"/>
<dbReference type="InterPro" id="IPR002575">
    <property type="entry name" value="Aminoglycoside_PTrfase"/>
</dbReference>
<evidence type="ECO:0000313" key="3">
    <source>
        <dbReference type="Proteomes" id="UP000609323"/>
    </source>
</evidence>
<dbReference type="Gene3D" id="3.30.200.20">
    <property type="entry name" value="Phosphorylase Kinase, domain 1"/>
    <property type="match status" value="1"/>
</dbReference>
<gene>
    <name evidence="2" type="ORF">GCM10010917_00830</name>
</gene>
<evidence type="ECO:0000313" key="2">
    <source>
        <dbReference type="EMBL" id="GGA20042.1"/>
    </source>
</evidence>
<name>A0ABQ1FML4_9BACL</name>
<reference evidence="3" key="1">
    <citation type="journal article" date="2019" name="Int. J. Syst. Evol. Microbiol.">
        <title>The Global Catalogue of Microorganisms (GCM) 10K type strain sequencing project: providing services to taxonomists for standard genome sequencing and annotation.</title>
        <authorList>
            <consortium name="The Broad Institute Genomics Platform"/>
            <consortium name="The Broad Institute Genome Sequencing Center for Infectious Disease"/>
            <person name="Wu L."/>
            <person name="Ma J."/>
        </authorList>
    </citation>
    <scope>NUCLEOTIDE SEQUENCE [LARGE SCALE GENOMIC DNA]</scope>
    <source>
        <strain evidence="3">CGMCC 1.15044</strain>
    </source>
</reference>